<feature type="compositionally biased region" description="Low complexity" evidence="1">
    <location>
        <begin position="317"/>
        <end position="328"/>
    </location>
</feature>
<dbReference type="PANTHER" id="PTHR34239:SF2">
    <property type="entry name" value="TRANSPOSABLE ELEMENT P TRANSPOSASE_THAP9 CONSERVED DOMAIN-CONTAINING PROTEIN"/>
    <property type="match status" value="1"/>
</dbReference>
<sequence length="366" mass="41116">MPKRRSDEELIKRYKNKIKKLEHKKQERRRRVIVYSESDSDHESNEDEALPTATPQLETLPSTSFVPTPDEVADTNLQESTSAVVEDSTPLEPEPALDPELLLALGDETESTPKFGEKIHHSLAQRWDPILKKGLLKEAKDKLLKEYLVPENCTLLQAPKLNSEVAAAISETARHRDKRKESEQQQLGIGTSAINKALTLMLTCDDKIEAIRILSDGCRILTDLHYQQTQSRISVINYSLAKPFLNVVQDSERDETLYGNKLGDKIKASKAIEKQGLSIKKFTKTSRSASTSDQTTSNTRHQYASGHPAPYQGNWSGPPRFQQFQQNRGGRRGPRRSSNPVNRRLPPQTSLITAAPNKPRAPATRP</sequence>
<reference evidence="2 3" key="1">
    <citation type="submission" date="2024-06" db="EMBL/GenBank/DDBJ databases">
        <title>A chromosome-level genome assembly of beet webworm, Loxostege sticticalis.</title>
        <authorList>
            <person name="Zhang Y."/>
        </authorList>
    </citation>
    <scope>NUCLEOTIDE SEQUENCE [LARGE SCALE GENOMIC DNA]</scope>
    <source>
        <strain evidence="2">AQ028</strain>
        <tissue evidence="2">Male pupae</tissue>
    </source>
</reference>
<comment type="caution">
    <text evidence="2">The sequence shown here is derived from an EMBL/GenBank/DDBJ whole genome shotgun (WGS) entry which is preliminary data.</text>
</comment>
<dbReference type="PANTHER" id="PTHR34239">
    <property type="entry name" value="APPLE DOMAIN-CONTAINING PROTEIN"/>
    <property type="match status" value="1"/>
</dbReference>
<accession>A0ABD0TIY2</accession>
<feature type="compositionally biased region" description="Acidic residues" evidence="1">
    <location>
        <begin position="38"/>
        <end position="49"/>
    </location>
</feature>
<protein>
    <submittedName>
        <fullName evidence="2">Uncharacterized protein</fullName>
    </submittedName>
</protein>
<dbReference type="AlphaFoldDB" id="A0ABD0TIY2"/>
<name>A0ABD0TIY2_LOXSC</name>
<proteinExistence type="predicted"/>
<gene>
    <name evidence="2" type="ORF">ABMA28_013626</name>
</gene>
<evidence type="ECO:0000313" key="3">
    <source>
        <dbReference type="Proteomes" id="UP001549921"/>
    </source>
</evidence>
<feature type="compositionally biased region" description="Polar residues" evidence="1">
    <location>
        <begin position="285"/>
        <end position="302"/>
    </location>
</feature>
<feature type="region of interest" description="Disordered" evidence="1">
    <location>
        <begin position="28"/>
        <end position="71"/>
    </location>
</feature>
<dbReference type="EMBL" id="JBEDNZ010000004">
    <property type="protein sequence ID" value="KAL0849302.1"/>
    <property type="molecule type" value="Genomic_DNA"/>
</dbReference>
<evidence type="ECO:0000256" key="1">
    <source>
        <dbReference type="SAM" id="MobiDB-lite"/>
    </source>
</evidence>
<evidence type="ECO:0000313" key="2">
    <source>
        <dbReference type="EMBL" id="KAL0849302.1"/>
    </source>
</evidence>
<feature type="region of interest" description="Disordered" evidence="1">
    <location>
        <begin position="283"/>
        <end position="366"/>
    </location>
</feature>
<dbReference type="Proteomes" id="UP001549921">
    <property type="component" value="Unassembled WGS sequence"/>
</dbReference>
<feature type="compositionally biased region" description="Polar residues" evidence="1">
    <location>
        <begin position="53"/>
        <end position="66"/>
    </location>
</feature>
<organism evidence="2 3">
    <name type="scientific">Loxostege sticticalis</name>
    <name type="common">Beet webworm moth</name>
    <dbReference type="NCBI Taxonomy" id="481309"/>
    <lineage>
        <taxon>Eukaryota</taxon>
        <taxon>Metazoa</taxon>
        <taxon>Ecdysozoa</taxon>
        <taxon>Arthropoda</taxon>
        <taxon>Hexapoda</taxon>
        <taxon>Insecta</taxon>
        <taxon>Pterygota</taxon>
        <taxon>Neoptera</taxon>
        <taxon>Endopterygota</taxon>
        <taxon>Lepidoptera</taxon>
        <taxon>Glossata</taxon>
        <taxon>Ditrysia</taxon>
        <taxon>Pyraloidea</taxon>
        <taxon>Crambidae</taxon>
        <taxon>Pyraustinae</taxon>
        <taxon>Loxostege</taxon>
    </lineage>
</organism>